<evidence type="ECO:0000313" key="2">
    <source>
        <dbReference type="Proteomes" id="UP000183926"/>
    </source>
</evidence>
<evidence type="ECO:0000313" key="1">
    <source>
        <dbReference type="EMBL" id="SFU73981.1"/>
    </source>
</evidence>
<dbReference type="RefSeq" id="WP_074929076.1">
    <property type="nucleotide sequence ID" value="NZ_FPBL01000009.1"/>
</dbReference>
<sequence length="170" mass="19541">MPRKKTVQPKPLAIIKWLEPDPSWGMGYVPHIYEPFSGLAGLVPGEVRTLEVRDETCRLSGSGLHNHYAFEAKVQKVWGYVFKDYFVRVPGGDLECTKPANDYLKNGSSFVKEIQLRGLCGVNGSDDSRWRKQVYKALVKKMETARDAIKRKELDRAWWARWRNINDQTG</sequence>
<dbReference type="Proteomes" id="UP000183926">
    <property type="component" value="Unassembled WGS sequence"/>
</dbReference>
<accession>A0A1I7IM08</accession>
<protein>
    <submittedName>
        <fullName evidence="1">Uncharacterized protein</fullName>
    </submittedName>
</protein>
<gene>
    <name evidence="1" type="ORF">SAMN05216339_10967</name>
</gene>
<dbReference type="AlphaFoldDB" id="A0A1I7IM08"/>
<proteinExistence type="predicted"/>
<organism evidence="1 2">
    <name type="scientific">Nitrosomonas eutropha</name>
    <dbReference type="NCBI Taxonomy" id="916"/>
    <lineage>
        <taxon>Bacteria</taxon>
        <taxon>Pseudomonadati</taxon>
        <taxon>Pseudomonadota</taxon>
        <taxon>Betaproteobacteria</taxon>
        <taxon>Nitrosomonadales</taxon>
        <taxon>Nitrosomonadaceae</taxon>
        <taxon>Nitrosomonas</taxon>
    </lineage>
</organism>
<dbReference type="OrthoDB" id="9255617at2"/>
<name>A0A1I7IM08_9PROT</name>
<reference evidence="1 2" key="1">
    <citation type="submission" date="2016-10" db="EMBL/GenBank/DDBJ databases">
        <authorList>
            <person name="de Groot N.N."/>
        </authorList>
    </citation>
    <scope>NUCLEOTIDE SEQUENCE [LARGE SCALE GENOMIC DNA]</scope>
    <source>
        <strain evidence="1 2">Nm24</strain>
    </source>
</reference>
<dbReference type="EMBL" id="FPBL01000009">
    <property type="protein sequence ID" value="SFU73981.1"/>
    <property type="molecule type" value="Genomic_DNA"/>
</dbReference>